<evidence type="ECO:0000313" key="2">
    <source>
        <dbReference type="Proteomes" id="UP000250321"/>
    </source>
</evidence>
<comment type="caution">
    <text evidence="1">The sequence shown here is derived from an EMBL/GenBank/DDBJ whole genome shotgun (WGS) entry which is preliminary data.</text>
</comment>
<gene>
    <name evidence="1" type="ORF">Pyn_24722</name>
</gene>
<evidence type="ECO:0000313" key="1">
    <source>
        <dbReference type="EMBL" id="PQQ02551.1"/>
    </source>
</evidence>
<dbReference type="AlphaFoldDB" id="A0A314YCG7"/>
<protein>
    <submittedName>
        <fullName evidence="1">Uncharacterized protein</fullName>
    </submittedName>
</protein>
<name>A0A314YCG7_PRUYE</name>
<reference evidence="1 2" key="1">
    <citation type="submission" date="2018-02" db="EMBL/GenBank/DDBJ databases">
        <title>Draft genome of wild Prunus yedoensis var. nudiflora.</title>
        <authorList>
            <person name="Baek S."/>
            <person name="Kim J.-H."/>
            <person name="Choi K."/>
            <person name="Kim G.-B."/>
            <person name="Cho A."/>
            <person name="Jang H."/>
            <person name="Shin C.-H."/>
            <person name="Yu H.-J."/>
            <person name="Mun J.-H."/>
        </authorList>
    </citation>
    <scope>NUCLEOTIDE SEQUENCE [LARGE SCALE GENOMIC DNA]</scope>
    <source>
        <strain evidence="2">cv. Jeju island</strain>
        <tissue evidence="1">Leaf</tissue>
    </source>
</reference>
<dbReference type="Proteomes" id="UP000250321">
    <property type="component" value="Unassembled WGS sequence"/>
</dbReference>
<dbReference type="EMBL" id="PJQY01001456">
    <property type="protein sequence ID" value="PQQ02551.1"/>
    <property type="molecule type" value="Genomic_DNA"/>
</dbReference>
<keyword evidence="2" id="KW-1185">Reference proteome</keyword>
<sequence>MDSMNFSSSILTIVETLVVSADAYALGTFANRNAFINIGYWMLTLIIFPARNCPHTRNHDDGKDDKQNHAKYKVEFTFMIFPRINKEDLPMPGLLFIFVNIYACRIFRSDLFRFGT</sequence>
<accession>A0A314YCG7</accession>
<organism evidence="1 2">
    <name type="scientific">Prunus yedoensis var. nudiflora</name>
    <dbReference type="NCBI Taxonomy" id="2094558"/>
    <lineage>
        <taxon>Eukaryota</taxon>
        <taxon>Viridiplantae</taxon>
        <taxon>Streptophyta</taxon>
        <taxon>Embryophyta</taxon>
        <taxon>Tracheophyta</taxon>
        <taxon>Spermatophyta</taxon>
        <taxon>Magnoliopsida</taxon>
        <taxon>eudicotyledons</taxon>
        <taxon>Gunneridae</taxon>
        <taxon>Pentapetalae</taxon>
        <taxon>rosids</taxon>
        <taxon>fabids</taxon>
        <taxon>Rosales</taxon>
        <taxon>Rosaceae</taxon>
        <taxon>Amygdaloideae</taxon>
        <taxon>Amygdaleae</taxon>
        <taxon>Prunus</taxon>
    </lineage>
</organism>
<proteinExistence type="predicted"/>